<dbReference type="RefSeq" id="WP_012121935.1">
    <property type="nucleotide sequence ID" value="NC_009767.1"/>
</dbReference>
<dbReference type="PANTHER" id="PTHR13343">
    <property type="entry name" value="CREG1 PROTEIN"/>
    <property type="match status" value="1"/>
</dbReference>
<name>A7NPL5_ROSCS</name>
<dbReference type="Proteomes" id="UP000000263">
    <property type="component" value="Chromosome"/>
</dbReference>
<dbReference type="AlphaFoldDB" id="A7NPL5"/>
<evidence type="ECO:0000313" key="3">
    <source>
        <dbReference type="Proteomes" id="UP000000263"/>
    </source>
</evidence>
<dbReference type="EMBL" id="CP000804">
    <property type="protein sequence ID" value="ABU59511.1"/>
    <property type="molecule type" value="Genomic_DNA"/>
</dbReference>
<organism evidence="2 3">
    <name type="scientific">Roseiflexus castenholzii (strain DSM 13941 / HLO8)</name>
    <dbReference type="NCBI Taxonomy" id="383372"/>
    <lineage>
        <taxon>Bacteria</taxon>
        <taxon>Bacillati</taxon>
        <taxon>Chloroflexota</taxon>
        <taxon>Chloroflexia</taxon>
        <taxon>Chloroflexales</taxon>
        <taxon>Roseiflexineae</taxon>
        <taxon>Roseiflexaceae</taxon>
        <taxon>Roseiflexus</taxon>
    </lineage>
</organism>
<proteinExistence type="predicted"/>
<dbReference type="Pfam" id="PF13883">
    <property type="entry name" value="CREG_beta-barrel"/>
    <property type="match status" value="1"/>
</dbReference>
<gene>
    <name evidence="2" type="ordered locus">Rcas_3461</name>
</gene>
<evidence type="ECO:0000259" key="1">
    <source>
        <dbReference type="Pfam" id="PF13883"/>
    </source>
</evidence>
<dbReference type="SUPFAM" id="SSF50475">
    <property type="entry name" value="FMN-binding split barrel"/>
    <property type="match status" value="1"/>
</dbReference>
<dbReference type="InterPro" id="IPR055343">
    <property type="entry name" value="CREG_beta-barrel"/>
</dbReference>
<dbReference type="PANTHER" id="PTHR13343:SF17">
    <property type="entry name" value="CELLULAR REPRESSOR OF E1A-STIMULATED GENES, ISOFORM A"/>
    <property type="match status" value="1"/>
</dbReference>
<dbReference type="GO" id="GO:0005737">
    <property type="term" value="C:cytoplasm"/>
    <property type="evidence" value="ECO:0007669"/>
    <property type="project" value="UniProtKB-ARBA"/>
</dbReference>
<dbReference type="KEGG" id="rca:Rcas_3461"/>
<dbReference type="OrthoDB" id="9790961at2"/>
<dbReference type="STRING" id="383372.Rcas_3461"/>
<dbReference type="HOGENOM" id="CLU_093808_2_0_0"/>
<sequence length="170" mass="18476">MLREELPLVARLLRGQRVASLGTLADGAPFVSLVAYAAEDDLCNYLLHLSDLSPHTRHLRIDSRAALLIAEPETAEVEDVQTLARITLSGTVTLVAKDAPEHATGRARYLERHPAAAMFFDFADFNLYRFTASGARYVGGFARAYTLTVDHLRQAAVVNDPPPSNGEASG</sequence>
<evidence type="ECO:0000313" key="2">
    <source>
        <dbReference type="EMBL" id="ABU59511.1"/>
    </source>
</evidence>
<protein>
    <submittedName>
        <fullName evidence="2">Pyridoxamine 5'-phosphate oxidase-related FMN-binding</fullName>
    </submittedName>
</protein>
<reference evidence="2 3" key="1">
    <citation type="submission" date="2007-08" db="EMBL/GenBank/DDBJ databases">
        <title>Complete sequence of Roseiflexus castenholzii DSM 13941.</title>
        <authorList>
            <consortium name="US DOE Joint Genome Institute"/>
            <person name="Copeland A."/>
            <person name="Lucas S."/>
            <person name="Lapidus A."/>
            <person name="Barry K."/>
            <person name="Glavina del Rio T."/>
            <person name="Dalin E."/>
            <person name="Tice H."/>
            <person name="Pitluck S."/>
            <person name="Thompson L.S."/>
            <person name="Brettin T."/>
            <person name="Bruce D."/>
            <person name="Detter J.C."/>
            <person name="Han C."/>
            <person name="Tapia R."/>
            <person name="Schmutz J."/>
            <person name="Larimer F."/>
            <person name="Land M."/>
            <person name="Hauser L."/>
            <person name="Kyrpides N."/>
            <person name="Mikhailova N."/>
            <person name="Bryant D.A."/>
            <person name="Hanada S."/>
            <person name="Tsukatani Y."/>
            <person name="Richardson P."/>
        </authorList>
    </citation>
    <scope>NUCLEOTIDE SEQUENCE [LARGE SCALE GENOMIC DNA]</scope>
    <source>
        <strain evidence="3">DSM 13941 / HLO8</strain>
    </source>
</reference>
<dbReference type="Gene3D" id="2.30.110.10">
    <property type="entry name" value="Electron Transport, Fmn-binding Protein, Chain A"/>
    <property type="match status" value="1"/>
</dbReference>
<keyword evidence="3" id="KW-1185">Reference proteome</keyword>
<feature type="domain" description="CREG-like beta-barrel" evidence="1">
    <location>
        <begin position="9"/>
        <end position="146"/>
    </location>
</feature>
<dbReference type="eggNOG" id="COG0748">
    <property type="taxonomic scope" value="Bacteria"/>
</dbReference>
<accession>A7NPL5</accession>
<dbReference type="InterPro" id="IPR012349">
    <property type="entry name" value="Split_barrel_FMN-bd"/>
</dbReference>